<dbReference type="Proteomes" id="UP000239156">
    <property type="component" value="Unassembled WGS sequence"/>
</dbReference>
<gene>
    <name evidence="1" type="ORF">PSTT_02194</name>
</gene>
<dbReference type="VEuPathDB" id="FungiDB:PSHT_07126"/>
<name>A0A2S4W0E3_9BASI</name>
<dbReference type="AlphaFoldDB" id="A0A2S4W0E3"/>
<comment type="caution">
    <text evidence="1">The sequence shown here is derived from an EMBL/GenBank/DDBJ whole genome shotgun (WGS) entry which is preliminary data.</text>
</comment>
<evidence type="ECO:0000313" key="1">
    <source>
        <dbReference type="EMBL" id="POW15255.1"/>
    </source>
</evidence>
<dbReference type="EMBL" id="PKSL01000013">
    <property type="protein sequence ID" value="POW15255.1"/>
    <property type="molecule type" value="Genomic_DNA"/>
</dbReference>
<sequence length="100" mass="10767">MGSMQLRHRDVATPLTNIQARLAESSQGKSLGVLARRYKGAVPTYRVSILKVEVSALRPAVQDSCATNRNQRTWLCCAAEVGVIVWGGKTPSCPSLISSP</sequence>
<proteinExistence type="predicted"/>
<dbReference type="VEuPathDB" id="FungiDB:PSTT_02194"/>
<protein>
    <submittedName>
        <fullName evidence="1">Uncharacterized protein</fullName>
    </submittedName>
</protein>
<keyword evidence="2" id="KW-1185">Reference proteome</keyword>
<evidence type="ECO:0000313" key="2">
    <source>
        <dbReference type="Proteomes" id="UP000239156"/>
    </source>
</evidence>
<accession>A0A2S4W0E3</accession>
<organism evidence="1 2">
    <name type="scientific">Puccinia striiformis</name>
    <dbReference type="NCBI Taxonomy" id="27350"/>
    <lineage>
        <taxon>Eukaryota</taxon>
        <taxon>Fungi</taxon>
        <taxon>Dikarya</taxon>
        <taxon>Basidiomycota</taxon>
        <taxon>Pucciniomycotina</taxon>
        <taxon>Pucciniomycetes</taxon>
        <taxon>Pucciniales</taxon>
        <taxon>Pucciniaceae</taxon>
        <taxon>Puccinia</taxon>
    </lineage>
</organism>
<reference evidence="1" key="1">
    <citation type="submission" date="2017-12" db="EMBL/GenBank/DDBJ databases">
        <title>Gene loss provides genomic basis for host adaptation in cereal stripe rust fungi.</title>
        <authorList>
            <person name="Xia C."/>
        </authorList>
    </citation>
    <scope>NUCLEOTIDE SEQUENCE [LARGE SCALE GENOMIC DNA]</scope>
    <source>
        <strain evidence="1">93-210</strain>
    </source>
</reference>